<dbReference type="SUPFAM" id="SSF57903">
    <property type="entry name" value="FYVE/PHD zinc finger"/>
    <property type="match status" value="1"/>
</dbReference>
<keyword evidence="1" id="KW-0479">Metal-binding</keyword>
<dbReference type="InterPro" id="IPR001965">
    <property type="entry name" value="Znf_PHD"/>
</dbReference>
<feature type="compositionally biased region" description="Acidic residues" evidence="5">
    <location>
        <begin position="505"/>
        <end position="514"/>
    </location>
</feature>
<keyword evidence="2" id="KW-0863">Zinc-finger</keyword>
<organism evidence="7 8">
    <name type="scientific">Wallemia hederae</name>
    <dbReference type="NCBI Taxonomy" id="1540922"/>
    <lineage>
        <taxon>Eukaryota</taxon>
        <taxon>Fungi</taxon>
        <taxon>Dikarya</taxon>
        <taxon>Basidiomycota</taxon>
        <taxon>Wallemiomycotina</taxon>
        <taxon>Wallemiomycetes</taxon>
        <taxon>Wallemiales</taxon>
        <taxon>Wallemiaceae</taxon>
        <taxon>Wallemia</taxon>
    </lineage>
</organism>
<gene>
    <name evidence="7" type="ORF">E3P99_01211</name>
</gene>
<feature type="region of interest" description="Disordered" evidence="5">
    <location>
        <begin position="504"/>
        <end position="568"/>
    </location>
</feature>
<evidence type="ECO:0000256" key="3">
    <source>
        <dbReference type="ARBA" id="ARBA00022833"/>
    </source>
</evidence>
<dbReference type="CDD" id="cd19677">
    <property type="entry name" value="UBR-box_UBR7"/>
    <property type="match status" value="1"/>
</dbReference>
<dbReference type="Gene3D" id="3.30.40.10">
    <property type="entry name" value="Zinc/RING finger domain, C3HC4 (zinc finger)"/>
    <property type="match status" value="1"/>
</dbReference>
<dbReference type="OrthoDB" id="5795902at2759"/>
<sequence length="767" mass="85988">MNSVTTAQQFIREQEQLEAEARELLPFKADLCTQDYDKKEIGKPLRQAIYLCKTCGFDKGICVGCSIICHSDHDLLELFPKRGFVCDCPTSRYGQECNLKKLKTTYEAAPNHYNHNFQRRFCACDQIYEPEECEQDMYQCMSCEDWFHEICLNLRDSNAQQSANDEDSEDAGPNLRLPRSKFDAFVCSECVLNRDLDLLTRYAGTPGFVMLETMGESTDDGKHDSKDDDGAIPLKFSNKREHSDEVNDEENDTKRVKTDEAVKDEGDNVQPSAEATAAPAEPQHPQSQPESQSQPPQDTAATPCHAPPPHAPSQQLLTNLRQNPPPQPPSSAPRADMFLLHGWREKWCKCNNCMTKLSKHPWLIAEEATYEPQEEEQTDKTLFQLGTEALNSLPREKTLDGLKAYEKMSSSLKDYLKPFAESGKTVEANDIQSFFAEQQQKMGNGGDAQDTSCYRTMNVSRKDLYNEEPEEEETQVDNEAQAMLEKMLSAGWSSAVDTQEIKDEQMDEDVEESKEESAEPAIHLTKITVDDTTNGSSAAYDKTTTEHNEKQRAVRHSSPSSSDLDRRRAQFDSVAVNSDWIKQQSTVHWKPLRSVTEKTATKGAQSFAPLAVAKTVIKDDEEVKDKQGLVHTPYVPQIGLAPAPQHNTLTKKVKKLRTPPAFFAATPDQCKYAASAAYFYGKPSSRPFNRPDKCQRKYVRGDKKGITASLDNRRSEEAEKQAQKAQMADERDKLRKKRKVEGRGTGKGDTLGVSRVGNAAATGANAT</sequence>
<evidence type="ECO:0000313" key="8">
    <source>
        <dbReference type="Proteomes" id="UP000310189"/>
    </source>
</evidence>
<evidence type="ECO:0000256" key="5">
    <source>
        <dbReference type="SAM" id="MobiDB-lite"/>
    </source>
</evidence>
<keyword evidence="3" id="KW-0862">Zinc</keyword>
<feature type="compositionally biased region" description="Low complexity" evidence="5">
    <location>
        <begin position="757"/>
        <end position="767"/>
    </location>
</feature>
<protein>
    <recommendedName>
        <fullName evidence="6">UBR-type domain-containing protein</fullName>
    </recommendedName>
</protein>
<feature type="compositionally biased region" description="Basic and acidic residues" evidence="5">
    <location>
        <begin position="219"/>
        <end position="229"/>
    </location>
</feature>
<comment type="caution">
    <text evidence="7">The sequence shown here is derived from an EMBL/GenBank/DDBJ whole genome shotgun (WGS) entry which is preliminary data.</text>
</comment>
<dbReference type="InterPro" id="IPR011011">
    <property type="entry name" value="Znf_FYVE_PHD"/>
</dbReference>
<proteinExistence type="predicted"/>
<accession>A0A4V4LTQ0</accession>
<keyword evidence="8" id="KW-1185">Reference proteome</keyword>
<dbReference type="Pfam" id="PF02207">
    <property type="entry name" value="zf-UBR"/>
    <property type="match status" value="1"/>
</dbReference>
<reference evidence="7 8" key="1">
    <citation type="submission" date="2019-03" db="EMBL/GenBank/DDBJ databases">
        <title>Sequencing 23 genomes of Wallemia ichthyophaga.</title>
        <authorList>
            <person name="Gostincar C."/>
        </authorList>
    </citation>
    <scope>NUCLEOTIDE SEQUENCE [LARGE SCALE GENOMIC DNA]</scope>
    <source>
        <strain evidence="7 8">EXF-5753</strain>
    </source>
</reference>
<dbReference type="SMART" id="SM00249">
    <property type="entry name" value="PHD"/>
    <property type="match status" value="1"/>
</dbReference>
<dbReference type="GO" id="GO:0005737">
    <property type="term" value="C:cytoplasm"/>
    <property type="evidence" value="ECO:0007669"/>
    <property type="project" value="TreeGrafter"/>
</dbReference>
<feature type="region of interest" description="Disordered" evidence="5">
    <location>
        <begin position="214"/>
        <end position="334"/>
    </location>
</feature>
<dbReference type="GO" id="GO:0008270">
    <property type="term" value="F:zinc ion binding"/>
    <property type="evidence" value="ECO:0007669"/>
    <property type="project" value="UniProtKB-KW"/>
</dbReference>
<dbReference type="InterPro" id="IPR003126">
    <property type="entry name" value="Znf_UBR"/>
</dbReference>
<feature type="compositionally biased region" description="Low complexity" evidence="5">
    <location>
        <begin position="312"/>
        <end position="322"/>
    </location>
</feature>
<evidence type="ECO:0000256" key="2">
    <source>
        <dbReference type="ARBA" id="ARBA00022771"/>
    </source>
</evidence>
<dbReference type="AlphaFoldDB" id="A0A4V4LTQ0"/>
<dbReference type="PROSITE" id="PS51157">
    <property type="entry name" value="ZF_UBR"/>
    <property type="match status" value="1"/>
</dbReference>
<feature type="region of interest" description="Disordered" evidence="5">
    <location>
        <begin position="699"/>
        <end position="767"/>
    </location>
</feature>
<dbReference type="InterPro" id="IPR047506">
    <property type="entry name" value="UBR7-like_UBR-box"/>
</dbReference>
<dbReference type="EMBL" id="SPNW01000014">
    <property type="protein sequence ID" value="TIA91063.1"/>
    <property type="molecule type" value="Genomic_DNA"/>
</dbReference>
<feature type="compositionally biased region" description="Basic and acidic residues" evidence="5">
    <location>
        <begin position="699"/>
        <end position="733"/>
    </location>
</feature>
<feature type="compositionally biased region" description="Basic and acidic residues" evidence="5">
    <location>
        <begin position="252"/>
        <end position="266"/>
    </location>
</feature>
<dbReference type="Proteomes" id="UP000310189">
    <property type="component" value="Unassembled WGS sequence"/>
</dbReference>
<evidence type="ECO:0000256" key="1">
    <source>
        <dbReference type="ARBA" id="ARBA00022723"/>
    </source>
</evidence>
<dbReference type="SMART" id="SM00396">
    <property type="entry name" value="ZnF_UBR1"/>
    <property type="match status" value="1"/>
</dbReference>
<dbReference type="PANTHER" id="PTHR13513:SF9">
    <property type="entry name" value="E3 UBIQUITIN-PROTEIN LIGASE UBR7-RELATED"/>
    <property type="match status" value="1"/>
</dbReference>
<feature type="compositionally biased region" description="Basic and acidic residues" evidence="5">
    <location>
        <begin position="543"/>
        <end position="552"/>
    </location>
</feature>
<evidence type="ECO:0000313" key="7">
    <source>
        <dbReference type="EMBL" id="TIA91063.1"/>
    </source>
</evidence>
<dbReference type="InterPro" id="IPR040204">
    <property type="entry name" value="UBR7"/>
</dbReference>
<evidence type="ECO:0000256" key="4">
    <source>
        <dbReference type="PROSITE-ProRule" id="PRU00508"/>
    </source>
</evidence>
<feature type="domain" description="UBR-type" evidence="6">
    <location>
        <begin position="30"/>
        <end position="102"/>
    </location>
</feature>
<dbReference type="PANTHER" id="PTHR13513">
    <property type="entry name" value="E3 UBIQUITIN-PROTEIN LIGASE UBR7"/>
    <property type="match status" value="1"/>
</dbReference>
<evidence type="ECO:0000259" key="6">
    <source>
        <dbReference type="PROSITE" id="PS51157"/>
    </source>
</evidence>
<name>A0A4V4LTQ0_9BASI</name>
<feature type="zinc finger region" description="UBR-type" evidence="4">
    <location>
        <begin position="30"/>
        <end position="102"/>
    </location>
</feature>
<dbReference type="GO" id="GO:0061630">
    <property type="term" value="F:ubiquitin protein ligase activity"/>
    <property type="evidence" value="ECO:0007669"/>
    <property type="project" value="InterPro"/>
</dbReference>
<dbReference type="CDD" id="cd15542">
    <property type="entry name" value="PHD_UBR7"/>
    <property type="match status" value="1"/>
</dbReference>
<dbReference type="InterPro" id="IPR013083">
    <property type="entry name" value="Znf_RING/FYVE/PHD"/>
</dbReference>
<feature type="compositionally biased region" description="Low complexity" evidence="5">
    <location>
        <begin position="273"/>
        <end position="304"/>
    </location>
</feature>